<dbReference type="Proteomes" id="UP000271162">
    <property type="component" value="Unassembled WGS sequence"/>
</dbReference>
<gene>
    <name evidence="1" type="ORF">NBR_LOCUS9903</name>
</gene>
<dbReference type="EMBL" id="UYSL01020220">
    <property type="protein sequence ID" value="VDL73492.1"/>
    <property type="molecule type" value="Genomic_DNA"/>
</dbReference>
<accession>A0A0N4Y2G2</accession>
<evidence type="ECO:0000313" key="2">
    <source>
        <dbReference type="Proteomes" id="UP000271162"/>
    </source>
</evidence>
<keyword evidence="2" id="KW-1185">Reference proteome</keyword>
<organism evidence="3">
    <name type="scientific">Nippostrongylus brasiliensis</name>
    <name type="common">Rat hookworm</name>
    <dbReference type="NCBI Taxonomy" id="27835"/>
    <lineage>
        <taxon>Eukaryota</taxon>
        <taxon>Metazoa</taxon>
        <taxon>Ecdysozoa</taxon>
        <taxon>Nematoda</taxon>
        <taxon>Chromadorea</taxon>
        <taxon>Rhabditida</taxon>
        <taxon>Rhabditina</taxon>
        <taxon>Rhabditomorpha</taxon>
        <taxon>Strongyloidea</taxon>
        <taxon>Heligmosomidae</taxon>
        <taxon>Nippostrongylus</taxon>
    </lineage>
</organism>
<protein>
    <submittedName>
        <fullName evidence="3">UPAR/Ly6 domain-containing protein</fullName>
    </submittedName>
</protein>
<name>A0A0N4Y2G2_NIPBR</name>
<evidence type="ECO:0000313" key="3">
    <source>
        <dbReference type="WBParaSite" id="NBR_0000990201-mRNA-1"/>
    </source>
</evidence>
<proteinExistence type="predicted"/>
<evidence type="ECO:0000313" key="1">
    <source>
        <dbReference type="EMBL" id="VDL73492.1"/>
    </source>
</evidence>
<reference evidence="3" key="1">
    <citation type="submission" date="2017-02" db="UniProtKB">
        <authorList>
            <consortium name="WormBaseParasite"/>
        </authorList>
    </citation>
    <scope>IDENTIFICATION</scope>
</reference>
<sequence>MRDALLIIYFALFGTVACLECLYYRVRADESLTPEKMMRRNCSSTATSCLKIISRNELAQQEQIDAPPTIEGRCAFTAHECADRIGQCISEPPMTRFGVTIHERKCCSSEDLSNSVGGRNLLVRLITILVVSVNLL</sequence>
<dbReference type="WBParaSite" id="NBR_0000990201-mRNA-1">
    <property type="protein sequence ID" value="NBR_0000990201-mRNA-1"/>
    <property type="gene ID" value="NBR_0000990201"/>
</dbReference>
<dbReference type="PROSITE" id="PS51257">
    <property type="entry name" value="PROKAR_LIPOPROTEIN"/>
    <property type="match status" value="1"/>
</dbReference>
<dbReference type="AlphaFoldDB" id="A0A0N4Y2G2"/>
<reference evidence="1 2" key="2">
    <citation type="submission" date="2018-11" db="EMBL/GenBank/DDBJ databases">
        <authorList>
            <consortium name="Pathogen Informatics"/>
        </authorList>
    </citation>
    <scope>NUCLEOTIDE SEQUENCE [LARGE SCALE GENOMIC DNA]</scope>
</reference>
<dbReference type="OMA" id="STIEGRC"/>